<proteinExistence type="predicted"/>
<reference evidence="2 3" key="1">
    <citation type="journal article" date="2016" name="Nat. Commun.">
        <title>Thousands of microbial genomes shed light on interconnected biogeochemical processes in an aquifer system.</title>
        <authorList>
            <person name="Anantharaman K."/>
            <person name="Brown C.T."/>
            <person name="Hug L.A."/>
            <person name="Sharon I."/>
            <person name="Castelle C.J."/>
            <person name="Probst A.J."/>
            <person name="Thomas B.C."/>
            <person name="Singh A."/>
            <person name="Wilkins M.J."/>
            <person name="Karaoz U."/>
            <person name="Brodie E.L."/>
            <person name="Williams K.H."/>
            <person name="Hubbard S.S."/>
            <person name="Banfield J.F."/>
        </authorList>
    </citation>
    <scope>NUCLEOTIDE SEQUENCE [LARGE SCALE GENOMIC DNA]</scope>
</reference>
<gene>
    <name evidence="2" type="ORF">A3C20_00605</name>
</gene>
<sequence>MTKTAGFPGGFTTTKSLGTITFRAKESGTATITASPQSLAYDAQSKNTISGAQGSSLVTIAAPVVPAPAPQPIAQTQTPQTRAVAQTPSQASQTVATGTGDTVVASEPSTDSQVAAAGLAQIPWWVWTLLGVILAGGLFYGWRQKFRT</sequence>
<dbReference type="Proteomes" id="UP000176914">
    <property type="component" value="Unassembled WGS sequence"/>
</dbReference>
<name>A0A1F6E5X8_9BACT</name>
<evidence type="ECO:0000313" key="3">
    <source>
        <dbReference type="Proteomes" id="UP000176914"/>
    </source>
</evidence>
<feature type="transmembrane region" description="Helical" evidence="1">
    <location>
        <begin position="124"/>
        <end position="142"/>
    </location>
</feature>
<keyword evidence="1" id="KW-0812">Transmembrane</keyword>
<keyword evidence="1" id="KW-1133">Transmembrane helix</keyword>
<protein>
    <submittedName>
        <fullName evidence="2">Uncharacterized protein</fullName>
    </submittedName>
</protein>
<organism evidence="2 3">
    <name type="scientific">Candidatus Kaiserbacteria bacterium RIFCSPHIGHO2_02_FULL_55_25</name>
    <dbReference type="NCBI Taxonomy" id="1798498"/>
    <lineage>
        <taxon>Bacteria</taxon>
        <taxon>Candidatus Kaiseribacteriota</taxon>
    </lineage>
</organism>
<evidence type="ECO:0000313" key="2">
    <source>
        <dbReference type="EMBL" id="OGG69105.1"/>
    </source>
</evidence>
<dbReference type="EMBL" id="MFLL01000020">
    <property type="protein sequence ID" value="OGG69105.1"/>
    <property type="molecule type" value="Genomic_DNA"/>
</dbReference>
<accession>A0A1F6E5X8</accession>
<dbReference type="AlphaFoldDB" id="A0A1F6E5X8"/>
<comment type="caution">
    <text evidence="2">The sequence shown here is derived from an EMBL/GenBank/DDBJ whole genome shotgun (WGS) entry which is preliminary data.</text>
</comment>
<keyword evidence="1" id="KW-0472">Membrane</keyword>
<evidence type="ECO:0000256" key="1">
    <source>
        <dbReference type="SAM" id="Phobius"/>
    </source>
</evidence>